<keyword evidence="3 5" id="KW-0347">Helicase</keyword>
<dbReference type="Proteomes" id="UP000277580">
    <property type="component" value="Unassembled WGS sequence"/>
</dbReference>
<gene>
    <name evidence="8" type="ORF">P167DRAFT_608505</name>
</gene>
<keyword evidence="9" id="KW-1185">Reference proteome</keyword>
<name>A0A3N4KE16_9PEZI</name>
<dbReference type="InParanoid" id="A0A3N4KE16"/>
<feature type="region of interest" description="Disordered" evidence="6">
    <location>
        <begin position="195"/>
        <end position="220"/>
    </location>
</feature>
<dbReference type="Gene3D" id="3.40.50.300">
    <property type="entry name" value="P-loop containing nucleotide triphosphate hydrolases"/>
    <property type="match status" value="2"/>
</dbReference>
<feature type="compositionally biased region" description="Basic and acidic residues" evidence="6">
    <location>
        <begin position="202"/>
        <end position="220"/>
    </location>
</feature>
<protein>
    <submittedName>
        <fullName evidence="8">P-loop containing nucleoside triphosphate hydrolase protein</fullName>
    </submittedName>
</protein>
<dbReference type="PANTHER" id="PTHR21529">
    <property type="entry name" value="MAMMARY TURMOR VIRUS RECEPTOR HOMOLOG 1, 2 MTVR1, 2"/>
    <property type="match status" value="1"/>
</dbReference>
<dbReference type="GO" id="GO:0004386">
    <property type="term" value="F:helicase activity"/>
    <property type="evidence" value="ECO:0007669"/>
    <property type="project" value="UniProtKB-UniRule"/>
</dbReference>
<dbReference type="Pfam" id="PF00580">
    <property type="entry name" value="UvrD-helicase"/>
    <property type="match status" value="1"/>
</dbReference>
<keyword evidence="2 5" id="KW-0378">Hydrolase</keyword>
<feature type="region of interest" description="Disordered" evidence="6">
    <location>
        <begin position="797"/>
        <end position="824"/>
    </location>
</feature>
<keyword evidence="4 5" id="KW-0067">ATP-binding</keyword>
<evidence type="ECO:0000256" key="1">
    <source>
        <dbReference type="ARBA" id="ARBA00022741"/>
    </source>
</evidence>
<dbReference type="InterPro" id="IPR014016">
    <property type="entry name" value="UvrD-like_ATP-bd"/>
</dbReference>
<dbReference type="PANTHER" id="PTHR21529:SF4">
    <property type="entry name" value="TPR AND ANKYRIN REPEAT-CONTAINING PROTEIN 1"/>
    <property type="match status" value="1"/>
</dbReference>
<keyword evidence="1 5" id="KW-0547">Nucleotide-binding</keyword>
<accession>A0A3N4KE16</accession>
<dbReference type="OrthoDB" id="3156807at2759"/>
<reference evidence="8 9" key="1">
    <citation type="journal article" date="2018" name="Nat. Ecol. Evol.">
        <title>Pezizomycetes genomes reveal the molecular basis of ectomycorrhizal truffle lifestyle.</title>
        <authorList>
            <person name="Murat C."/>
            <person name="Payen T."/>
            <person name="Noel B."/>
            <person name="Kuo A."/>
            <person name="Morin E."/>
            <person name="Chen J."/>
            <person name="Kohler A."/>
            <person name="Krizsan K."/>
            <person name="Balestrini R."/>
            <person name="Da Silva C."/>
            <person name="Montanini B."/>
            <person name="Hainaut M."/>
            <person name="Levati E."/>
            <person name="Barry K.W."/>
            <person name="Belfiori B."/>
            <person name="Cichocki N."/>
            <person name="Clum A."/>
            <person name="Dockter R.B."/>
            <person name="Fauchery L."/>
            <person name="Guy J."/>
            <person name="Iotti M."/>
            <person name="Le Tacon F."/>
            <person name="Lindquist E.A."/>
            <person name="Lipzen A."/>
            <person name="Malagnac F."/>
            <person name="Mello A."/>
            <person name="Molinier V."/>
            <person name="Miyauchi S."/>
            <person name="Poulain J."/>
            <person name="Riccioni C."/>
            <person name="Rubini A."/>
            <person name="Sitrit Y."/>
            <person name="Splivallo R."/>
            <person name="Traeger S."/>
            <person name="Wang M."/>
            <person name="Zifcakova L."/>
            <person name="Wipf D."/>
            <person name="Zambonelli A."/>
            <person name="Paolocci F."/>
            <person name="Nowrousian M."/>
            <person name="Ottonello S."/>
            <person name="Baldrian P."/>
            <person name="Spatafora J.W."/>
            <person name="Henrissat B."/>
            <person name="Nagy L.G."/>
            <person name="Aury J.M."/>
            <person name="Wincker P."/>
            <person name="Grigoriev I.V."/>
            <person name="Bonfante P."/>
            <person name="Martin F.M."/>
        </authorList>
    </citation>
    <scope>NUCLEOTIDE SEQUENCE [LARGE SCALE GENOMIC DNA]</scope>
    <source>
        <strain evidence="8 9">CCBAS932</strain>
    </source>
</reference>
<feature type="compositionally biased region" description="Polar residues" evidence="6">
    <location>
        <begin position="800"/>
        <end position="815"/>
    </location>
</feature>
<dbReference type="SUPFAM" id="SSF48452">
    <property type="entry name" value="TPR-like"/>
    <property type="match status" value="1"/>
</dbReference>
<dbReference type="STRING" id="1392247.A0A3N4KE16"/>
<evidence type="ECO:0000256" key="4">
    <source>
        <dbReference type="ARBA" id="ARBA00022840"/>
    </source>
</evidence>
<dbReference type="InterPro" id="IPR027417">
    <property type="entry name" value="P-loop_NTPase"/>
</dbReference>
<dbReference type="PROSITE" id="PS51198">
    <property type="entry name" value="UVRD_HELICASE_ATP_BIND"/>
    <property type="match status" value="1"/>
</dbReference>
<evidence type="ECO:0000256" key="5">
    <source>
        <dbReference type="PROSITE-ProRule" id="PRU00560"/>
    </source>
</evidence>
<dbReference type="GO" id="GO:0016787">
    <property type="term" value="F:hydrolase activity"/>
    <property type="evidence" value="ECO:0007669"/>
    <property type="project" value="UniProtKB-UniRule"/>
</dbReference>
<evidence type="ECO:0000256" key="6">
    <source>
        <dbReference type="SAM" id="MobiDB-lite"/>
    </source>
</evidence>
<organism evidence="8 9">
    <name type="scientific">Morchella conica CCBAS932</name>
    <dbReference type="NCBI Taxonomy" id="1392247"/>
    <lineage>
        <taxon>Eukaryota</taxon>
        <taxon>Fungi</taxon>
        <taxon>Dikarya</taxon>
        <taxon>Ascomycota</taxon>
        <taxon>Pezizomycotina</taxon>
        <taxon>Pezizomycetes</taxon>
        <taxon>Pezizales</taxon>
        <taxon>Morchellaceae</taxon>
        <taxon>Morchella</taxon>
    </lineage>
</organism>
<feature type="domain" description="UvrD-like helicase ATP-binding" evidence="7">
    <location>
        <begin position="253"/>
        <end position="604"/>
    </location>
</feature>
<dbReference type="EMBL" id="ML119159">
    <property type="protein sequence ID" value="RPB08784.1"/>
    <property type="molecule type" value="Genomic_DNA"/>
</dbReference>
<proteinExistence type="predicted"/>
<evidence type="ECO:0000256" key="3">
    <source>
        <dbReference type="ARBA" id="ARBA00022806"/>
    </source>
</evidence>
<evidence type="ECO:0000313" key="8">
    <source>
        <dbReference type="EMBL" id="RPB08784.1"/>
    </source>
</evidence>
<evidence type="ECO:0000256" key="2">
    <source>
        <dbReference type="ARBA" id="ARBA00022801"/>
    </source>
</evidence>
<feature type="binding site" evidence="5">
    <location>
        <begin position="274"/>
        <end position="281"/>
    </location>
    <ligand>
        <name>ATP</name>
        <dbReference type="ChEBI" id="CHEBI:30616"/>
    </ligand>
</feature>
<evidence type="ECO:0000259" key="7">
    <source>
        <dbReference type="PROSITE" id="PS51198"/>
    </source>
</evidence>
<sequence length="1186" mass="134754">MDNNGTDYEWEGEDYAVDLEEVTDFTFDFEQQAQMGLGTDEDEIFIDGLMGGGIGPWKVSLSAQALKDLKQSRSEGNHLHILGKLRSLASGDWVRRSVARPFPPCGREFRVRLFQALYGANGRILWQVDVGYDDKCGSNSQIVRVWSIGDVKEIQASLDAVERSQKTFSATRVERCKRNLIDKAARLKLPVVFESSSEEENRENGGRETEPDSRDPPEQERVPQDILISGRFHTLTVNVFTSILQGQGHSDFPFDVTGPEATIIKHKNATFILGRSGTGKTSCLLYKLMCRYLARNIVMQEEPIRQLLLTRSEPLARKLQSDVKLLIDTQLLRVADYPHVYGDVIGYEHGNGTPGQIDSMDMDADTTEDLFSLRAGDFPFVCTFDHFLRRLENTITANDRTSISPRRLIDYTIFREAYWPRFPPRSKGHLQSDMVFTEIMGVLKGGSAPLSRQEYIDTSARIAPTFTTEEDRQAVYTLFEAYEKRKRAQDEQDGIDRVRSVMRVLERNQVVRGILLGMFEEVYIDEVQDQRPLEISLLLTLVQNPRGIHFAGDSAQCISQDSTFRFANLKALFFNHFSGHHSTTIDPSAAKATRFTLSHNFRSHQGILRLASWVMDKLWRGFPDCVDKLPPEIGTHMGPKPVLIIGPSLISFLQGAAGGTTADEIRTQQIIIVRDRAVQIELEPQLPEGSIVFTVLQSKGMEYDDVFLYEFFSRSPSLGGFRNMTEGGGWVGYASMHASMCNELKNLYVAITRPRSRLFILESDPGCIPELLTEHVPVPLVVVKRFKNQDLLDLSHEVRQGSTPSSDPQVSQTGTTGSGRGAIFDTVRPTNTTTVQQWIETGDQCMERGIFDQALRCFKNARDPDKIKLASASLSEQSGKECSAKRDLLGIKVHFKEASDSFLELGMKERAAACLEARGDFMKAAELYKGARRYEKAARLFKRAGQYERAANEYLRCGKSSMGLLALYEGELYDRLIFDFHTHRDKIPDNDRLTYARECNRYVRQKDKLKLNLKSRALAMFTSDDEKEAFLKEFKYNKELVEFYVCRGRIKEALLHAVTSGDFDDALDGMIERGRDNSEVVMVVKGVEKEDMRLEDVFNYAQTKRMLANMSGKRKSLSLDYNGRHEGIEWGRKWEEFVAVAGEYIMSGMELERGCIEEGWIREYLDTIVRKWPFSFFFITVTVTYR</sequence>
<evidence type="ECO:0000313" key="9">
    <source>
        <dbReference type="Proteomes" id="UP000277580"/>
    </source>
</evidence>
<dbReference type="InterPro" id="IPR014017">
    <property type="entry name" value="DNA_helicase_UvrD-like_C"/>
</dbReference>
<dbReference type="InterPro" id="IPR011990">
    <property type="entry name" value="TPR-like_helical_dom_sf"/>
</dbReference>
<dbReference type="AlphaFoldDB" id="A0A3N4KE16"/>
<dbReference type="GO" id="GO:0005524">
    <property type="term" value="F:ATP binding"/>
    <property type="evidence" value="ECO:0007669"/>
    <property type="project" value="UniProtKB-UniRule"/>
</dbReference>
<dbReference type="SUPFAM" id="SSF52540">
    <property type="entry name" value="P-loop containing nucleoside triphosphate hydrolases"/>
    <property type="match status" value="1"/>
</dbReference>
<dbReference type="Pfam" id="PF13361">
    <property type="entry name" value="UvrD_C"/>
    <property type="match status" value="1"/>
</dbReference>
<dbReference type="InterPro" id="IPR039904">
    <property type="entry name" value="TRANK1"/>
</dbReference>